<dbReference type="PANTHER" id="PTHR33375">
    <property type="entry name" value="CHROMOSOME-PARTITIONING PROTEIN PARB-RELATED"/>
    <property type="match status" value="1"/>
</dbReference>
<dbReference type="RefSeq" id="WP_171470562.1">
    <property type="nucleotide sequence ID" value="NZ_CP053452.2"/>
</dbReference>
<proteinExistence type="predicted"/>
<dbReference type="GO" id="GO:0005694">
    <property type="term" value="C:chromosome"/>
    <property type="evidence" value="ECO:0007669"/>
    <property type="project" value="TreeGrafter"/>
</dbReference>
<name>A0A6M5YLY9_9BACT</name>
<sequence length="294" mass="32359">MKKKRPDEPQPTTARLENLRLADLRPHPDQGDYFPNYGKPEREALKADIRVNKLKHPIVVLPPGNTAGLPPYTILEGHTRREILLELGETKTEALVRFDLIDAPRAAVDEIFLSDNNARRHPSKLDQARVAVGLYKCRRAKQGRSVSGDLFQREELRDQIGAIFGMSGRNLARYLSVLAAPIEVQNALEAKKVKLVDAAKVAAMSKDDQARLAARLQAGEDARAVFAAFFGTKSNKHVKTADAVACLARSLNRAGADFTDRLDKVKPGPVRANADALRAGAKLIRALLERIDAP</sequence>
<organism evidence="2 3">
    <name type="scientific">Frigoriglobus tundricola</name>
    <dbReference type="NCBI Taxonomy" id="2774151"/>
    <lineage>
        <taxon>Bacteria</taxon>
        <taxon>Pseudomonadati</taxon>
        <taxon>Planctomycetota</taxon>
        <taxon>Planctomycetia</taxon>
        <taxon>Gemmatales</taxon>
        <taxon>Gemmataceae</taxon>
        <taxon>Frigoriglobus</taxon>
    </lineage>
</organism>
<gene>
    <name evidence="2" type="ORF">FTUN_2126</name>
</gene>
<dbReference type="PANTHER" id="PTHR33375:SF1">
    <property type="entry name" value="CHROMOSOME-PARTITIONING PROTEIN PARB-RELATED"/>
    <property type="match status" value="1"/>
</dbReference>
<dbReference type="SUPFAM" id="SSF109709">
    <property type="entry name" value="KorB DNA-binding domain-like"/>
    <property type="match status" value="1"/>
</dbReference>
<protein>
    <recommendedName>
        <fullName evidence="1">ParB-like N-terminal domain-containing protein</fullName>
    </recommendedName>
</protein>
<dbReference type="InterPro" id="IPR003115">
    <property type="entry name" value="ParB_N"/>
</dbReference>
<dbReference type="InterPro" id="IPR050336">
    <property type="entry name" value="Chromosome_partition/occlusion"/>
</dbReference>
<evidence type="ECO:0000313" key="2">
    <source>
        <dbReference type="EMBL" id="QJW94604.1"/>
    </source>
</evidence>
<dbReference type="SMART" id="SM00470">
    <property type="entry name" value="ParB"/>
    <property type="match status" value="1"/>
</dbReference>
<dbReference type="Proteomes" id="UP000503447">
    <property type="component" value="Chromosome"/>
</dbReference>
<evidence type="ECO:0000313" key="3">
    <source>
        <dbReference type="Proteomes" id="UP000503447"/>
    </source>
</evidence>
<reference evidence="3" key="1">
    <citation type="submission" date="2020-05" db="EMBL/GenBank/DDBJ databases">
        <title>Frigoriglobus tundricola gen. nov., sp. nov., a psychrotolerant cellulolytic planctomycete of the family Gemmataceae with two divergent copies of 16S rRNA gene.</title>
        <authorList>
            <person name="Kulichevskaya I.S."/>
            <person name="Ivanova A.A."/>
            <person name="Naumoff D.G."/>
            <person name="Beletsky A.V."/>
            <person name="Rijpstra W.I.C."/>
            <person name="Sinninghe Damste J.S."/>
            <person name="Mardanov A.V."/>
            <person name="Ravin N.V."/>
            <person name="Dedysh S.N."/>
        </authorList>
    </citation>
    <scope>NUCLEOTIDE SEQUENCE [LARGE SCALE GENOMIC DNA]</scope>
    <source>
        <strain evidence="3">PL17</strain>
    </source>
</reference>
<dbReference type="SUPFAM" id="SSF110849">
    <property type="entry name" value="ParB/Sulfiredoxin"/>
    <property type="match status" value="1"/>
</dbReference>
<dbReference type="InterPro" id="IPR036086">
    <property type="entry name" value="ParB/Sulfiredoxin_sf"/>
</dbReference>
<dbReference type="Gene3D" id="1.10.10.2830">
    <property type="match status" value="1"/>
</dbReference>
<feature type="domain" description="ParB-like N-terminal" evidence="1">
    <location>
        <begin position="17"/>
        <end position="117"/>
    </location>
</feature>
<accession>A0A6M5YLY9</accession>
<keyword evidence="3" id="KW-1185">Reference proteome</keyword>
<dbReference type="KEGG" id="ftj:FTUN_2126"/>
<dbReference type="AlphaFoldDB" id="A0A6M5YLY9"/>
<dbReference type="Gene3D" id="3.90.1530.10">
    <property type="entry name" value="Conserved hypothetical protein from pyrococcus furiosus pfu- 392566-001, ParB domain"/>
    <property type="match status" value="1"/>
</dbReference>
<dbReference type="EMBL" id="CP053452">
    <property type="protein sequence ID" value="QJW94604.1"/>
    <property type="molecule type" value="Genomic_DNA"/>
</dbReference>
<dbReference type="GO" id="GO:0007059">
    <property type="term" value="P:chromosome segregation"/>
    <property type="evidence" value="ECO:0007669"/>
    <property type="project" value="TreeGrafter"/>
</dbReference>
<evidence type="ECO:0000259" key="1">
    <source>
        <dbReference type="SMART" id="SM00470"/>
    </source>
</evidence>